<dbReference type="EMBL" id="LDWR01000011">
    <property type="protein sequence ID" value="KML61146.1"/>
    <property type="molecule type" value="Genomic_DNA"/>
</dbReference>
<evidence type="ECO:0000259" key="6">
    <source>
        <dbReference type="PROSITE" id="PS50110"/>
    </source>
</evidence>
<keyword evidence="1 4" id="KW-0597">Phosphoprotein</keyword>
<keyword evidence="3 5" id="KW-0238">DNA-binding</keyword>
<comment type="caution">
    <text evidence="8">The sequence shown here is derived from an EMBL/GenBank/DDBJ whole genome shotgun (WGS) entry which is preliminary data.</text>
</comment>
<dbReference type="Pfam" id="PF00486">
    <property type="entry name" value="Trans_reg_C"/>
    <property type="match status" value="1"/>
</dbReference>
<evidence type="ECO:0000313" key="8">
    <source>
        <dbReference type="EMBL" id="KML61146.1"/>
    </source>
</evidence>
<dbReference type="InterPro" id="IPR001789">
    <property type="entry name" value="Sig_transdc_resp-reg_receiver"/>
</dbReference>
<dbReference type="InterPro" id="IPR011006">
    <property type="entry name" value="CheY-like_superfamily"/>
</dbReference>
<dbReference type="CDD" id="cd17574">
    <property type="entry name" value="REC_OmpR"/>
    <property type="match status" value="1"/>
</dbReference>
<accession>A0A0J5X976</accession>
<dbReference type="GO" id="GO:0000976">
    <property type="term" value="F:transcription cis-regulatory region binding"/>
    <property type="evidence" value="ECO:0007669"/>
    <property type="project" value="TreeGrafter"/>
</dbReference>
<dbReference type="GO" id="GO:0032993">
    <property type="term" value="C:protein-DNA complex"/>
    <property type="evidence" value="ECO:0007669"/>
    <property type="project" value="TreeGrafter"/>
</dbReference>
<dbReference type="CDD" id="cd00383">
    <property type="entry name" value="trans_reg_C"/>
    <property type="match status" value="1"/>
</dbReference>
<feature type="DNA-binding region" description="OmpR/PhoB-type" evidence="5">
    <location>
        <begin position="127"/>
        <end position="226"/>
    </location>
</feature>
<dbReference type="SMART" id="SM00448">
    <property type="entry name" value="REC"/>
    <property type="match status" value="1"/>
</dbReference>
<dbReference type="PROSITE" id="PS51755">
    <property type="entry name" value="OMPR_PHOB"/>
    <property type="match status" value="1"/>
</dbReference>
<evidence type="ECO:0000259" key="7">
    <source>
        <dbReference type="PROSITE" id="PS51755"/>
    </source>
</evidence>
<dbReference type="Gene3D" id="3.40.50.2300">
    <property type="match status" value="1"/>
</dbReference>
<evidence type="ECO:0000313" key="9">
    <source>
        <dbReference type="Proteomes" id="UP000036338"/>
    </source>
</evidence>
<evidence type="ECO:0000256" key="2">
    <source>
        <dbReference type="ARBA" id="ARBA00023012"/>
    </source>
</evidence>
<evidence type="ECO:0000256" key="4">
    <source>
        <dbReference type="PROSITE-ProRule" id="PRU00169"/>
    </source>
</evidence>
<name>A0A0J5X976_BURCE</name>
<dbReference type="SMART" id="SM00862">
    <property type="entry name" value="Trans_reg_C"/>
    <property type="match status" value="1"/>
</dbReference>
<dbReference type="PANTHER" id="PTHR48111:SF40">
    <property type="entry name" value="PHOSPHATE REGULON TRANSCRIPTIONAL REGULATORY PROTEIN PHOB"/>
    <property type="match status" value="1"/>
</dbReference>
<keyword evidence="2" id="KW-0902">Two-component regulatory system</keyword>
<proteinExistence type="predicted"/>
<dbReference type="InterPro" id="IPR001867">
    <property type="entry name" value="OmpR/PhoB-type_DNA-bd"/>
</dbReference>
<dbReference type="Pfam" id="PF00072">
    <property type="entry name" value="Response_reg"/>
    <property type="match status" value="1"/>
</dbReference>
<dbReference type="AlphaFoldDB" id="A0A0J5X976"/>
<evidence type="ECO:0000256" key="1">
    <source>
        <dbReference type="ARBA" id="ARBA00022553"/>
    </source>
</evidence>
<dbReference type="PROSITE" id="PS50110">
    <property type="entry name" value="RESPONSE_REGULATORY"/>
    <property type="match status" value="1"/>
</dbReference>
<feature type="domain" description="Response regulatory" evidence="6">
    <location>
        <begin position="2"/>
        <end position="117"/>
    </location>
</feature>
<dbReference type="InterPro" id="IPR036388">
    <property type="entry name" value="WH-like_DNA-bd_sf"/>
</dbReference>
<gene>
    <name evidence="8" type="ORF">VL15_05875</name>
</gene>
<dbReference type="PANTHER" id="PTHR48111">
    <property type="entry name" value="REGULATOR OF RPOS"/>
    <property type="match status" value="1"/>
</dbReference>
<dbReference type="RefSeq" id="WP_048243926.1">
    <property type="nucleotide sequence ID" value="NZ_LDWR01000011.1"/>
</dbReference>
<dbReference type="InterPro" id="IPR039420">
    <property type="entry name" value="WalR-like"/>
</dbReference>
<evidence type="ECO:0000256" key="5">
    <source>
        <dbReference type="PROSITE-ProRule" id="PRU01091"/>
    </source>
</evidence>
<dbReference type="GO" id="GO:0006355">
    <property type="term" value="P:regulation of DNA-templated transcription"/>
    <property type="evidence" value="ECO:0007669"/>
    <property type="project" value="InterPro"/>
</dbReference>
<sequence>MIVAILEDIVTQAGVVAGWLNKAGYDTEVRHDGDSFVELVRSQRVDVLLLDWDVPGKSGIDVMRWARESFADALPIIMMTQHDGENDIVFGLNSGADDYLIKPLRERELVARVNAQVRKYYPQTQRAKIVEVGKFALDVSAHAATVDGVPVELSQREFELALMLFESVGQIVSKDMMIKRIWGGVDRKYDATLATYVSKLRSSLGLRPKNGLAITTVYNYGYRLERT</sequence>
<dbReference type="Gene3D" id="6.10.250.690">
    <property type="match status" value="1"/>
</dbReference>
<dbReference type="GO" id="GO:0000156">
    <property type="term" value="F:phosphorelay response regulator activity"/>
    <property type="evidence" value="ECO:0007669"/>
    <property type="project" value="TreeGrafter"/>
</dbReference>
<dbReference type="GO" id="GO:0005829">
    <property type="term" value="C:cytosol"/>
    <property type="evidence" value="ECO:0007669"/>
    <property type="project" value="TreeGrafter"/>
</dbReference>
<protein>
    <submittedName>
        <fullName evidence="8">Chemotaxis protein CheY</fullName>
    </submittedName>
</protein>
<feature type="domain" description="OmpR/PhoB-type" evidence="7">
    <location>
        <begin position="127"/>
        <end position="226"/>
    </location>
</feature>
<reference evidence="8 9" key="1">
    <citation type="submission" date="2015-05" db="EMBL/GenBank/DDBJ databases">
        <title>Draft genome of Burkholderia cepacia LK29.</title>
        <authorList>
            <person name="Chan X.Y."/>
        </authorList>
    </citation>
    <scope>NUCLEOTIDE SEQUENCE [LARGE SCALE GENOMIC DNA]</scope>
    <source>
        <strain evidence="8 9">LK29</strain>
    </source>
</reference>
<feature type="modified residue" description="4-aspartylphosphate" evidence="4">
    <location>
        <position position="51"/>
    </location>
</feature>
<organism evidence="8 9">
    <name type="scientific">Burkholderia cepacia</name>
    <name type="common">Pseudomonas cepacia</name>
    <dbReference type="NCBI Taxonomy" id="292"/>
    <lineage>
        <taxon>Bacteria</taxon>
        <taxon>Pseudomonadati</taxon>
        <taxon>Pseudomonadota</taxon>
        <taxon>Betaproteobacteria</taxon>
        <taxon>Burkholderiales</taxon>
        <taxon>Burkholderiaceae</taxon>
        <taxon>Burkholderia</taxon>
        <taxon>Burkholderia cepacia complex</taxon>
    </lineage>
</organism>
<dbReference type="Proteomes" id="UP000036338">
    <property type="component" value="Unassembled WGS sequence"/>
</dbReference>
<dbReference type="PATRIC" id="fig|292.27.peg.480"/>
<dbReference type="Gene3D" id="1.10.10.10">
    <property type="entry name" value="Winged helix-like DNA-binding domain superfamily/Winged helix DNA-binding domain"/>
    <property type="match status" value="1"/>
</dbReference>
<evidence type="ECO:0000256" key="3">
    <source>
        <dbReference type="ARBA" id="ARBA00023125"/>
    </source>
</evidence>
<dbReference type="SUPFAM" id="SSF52172">
    <property type="entry name" value="CheY-like"/>
    <property type="match status" value="1"/>
</dbReference>